<dbReference type="InterPro" id="IPR013783">
    <property type="entry name" value="Ig-like_fold"/>
</dbReference>
<dbReference type="Gene3D" id="2.60.40.10">
    <property type="entry name" value="Immunoglobulins"/>
    <property type="match status" value="1"/>
</dbReference>
<reference evidence="1" key="1">
    <citation type="submission" date="2020-10" db="EMBL/GenBank/DDBJ databases">
        <title>Chromosome-scale genome assembly of the Allis shad, Alosa alosa.</title>
        <authorList>
            <person name="Margot Z."/>
            <person name="Christophe K."/>
            <person name="Cabau C."/>
            <person name="Louis A."/>
            <person name="Berthelot C."/>
            <person name="Parey E."/>
            <person name="Roest Crollius H."/>
            <person name="Montfort J."/>
            <person name="Robinson-Rechavi M."/>
            <person name="Bucao C."/>
            <person name="Bouchez O."/>
            <person name="Gislard M."/>
            <person name="Lluch J."/>
            <person name="Milhes M."/>
            <person name="Lampietro C."/>
            <person name="Lopez Roques C."/>
            <person name="Donnadieu C."/>
            <person name="Braasch I."/>
            <person name="Desvignes T."/>
            <person name="Postlethwait J."/>
            <person name="Bobe J."/>
            <person name="Guiguen Y."/>
        </authorList>
    </citation>
    <scope>NUCLEOTIDE SEQUENCE</scope>
    <source>
        <strain evidence="1">M-15738</strain>
        <tissue evidence="1">Blood</tissue>
    </source>
</reference>
<protein>
    <recommendedName>
        <fullName evidence="3">Ig-like domain-containing protein</fullName>
    </recommendedName>
</protein>
<accession>A0AAV6G542</accession>
<dbReference type="SUPFAM" id="SSF48726">
    <property type="entry name" value="Immunoglobulin"/>
    <property type="match status" value="1"/>
</dbReference>
<name>A0AAV6G542_9TELE</name>
<keyword evidence="2" id="KW-1185">Reference proteome</keyword>
<proteinExistence type="predicted"/>
<comment type="caution">
    <text evidence="1">The sequence shown here is derived from an EMBL/GenBank/DDBJ whole genome shotgun (WGS) entry which is preliminary data.</text>
</comment>
<sequence length="189" mass="21293">MTTASYHANHALSLYTQYSNHADGRTSEHTAQFWPRVLWGTRPTNHLGGDGRLNTLELEDINDFGDDGSLYITKVTTTHMGNYSCHADGYEKLSQIHTLQVNVPPVIRVHHWSQASEPGMWTASLACKHAEAFHSHRLALAQATLWPNWLGHLHRTPAIQVRFPPRGPFRIPPLLSLSFTSCHSPLSYH</sequence>
<dbReference type="EMBL" id="JADWDJ010000014">
    <property type="protein sequence ID" value="KAG5270239.1"/>
    <property type="molecule type" value="Genomic_DNA"/>
</dbReference>
<evidence type="ECO:0000313" key="1">
    <source>
        <dbReference type="EMBL" id="KAG5270239.1"/>
    </source>
</evidence>
<organism evidence="1 2">
    <name type="scientific">Alosa alosa</name>
    <name type="common">allis shad</name>
    <dbReference type="NCBI Taxonomy" id="278164"/>
    <lineage>
        <taxon>Eukaryota</taxon>
        <taxon>Metazoa</taxon>
        <taxon>Chordata</taxon>
        <taxon>Craniata</taxon>
        <taxon>Vertebrata</taxon>
        <taxon>Euteleostomi</taxon>
        <taxon>Actinopterygii</taxon>
        <taxon>Neopterygii</taxon>
        <taxon>Teleostei</taxon>
        <taxon>Clupei</taxon>
        <taxon>Clupeiformes</taxon>
        <taxon>Clupeoidei</taxon>
        <taxon>Clupeidae</taxon>
        <taxon>Alosa</taxon>
    </lineage>
</organism>
<dbReference type="AlphaFoldDB" id="A0AAV6G542"/>
<dbReference type="InterPro" id="IPR036179">
    <property type="entry name" value="Ig-like_dom_sf"/>
</dbReference>
<gene>
    <name evidence="1" type="ORF">AALO_G00190340</name>
</gene>
<dbReference type="CDD" id="cd00096">
    <property type="entry name" value="Ig"/>
    <property type="match status" value="1"/>
</dbReference>
<dbReference type="Proteomes" id="UP000823561">
    <property type="component" value="Chromosome 14"/>
</dbReference>
<evidence type="ECO:0000313" key="2">
    <source>
        <dbReference type="Proteomes" id="UP000823561"/>
    </source>
</evidence>
<evidence type="ECO:0008006" key="3">
    <source>
        <dbReference type="Google" id="ProtNLM"/>
    </source>
</evidence>